<protein>
    <submittedName>
        <fullName evidence="1">Uncharacterized protein</fullName>
    </submittedName>
</protein>
<dbReference type="RefSeq" id="WP_280759168.1">
    <property type="nucleotide sequence ID" value="NZ_JARXVC010000002.1"/>
</dbReference>
<organism evidence="1 2">
    <name type="scientific">Prescottella agglutinans</name>
    <dbReference type="NCBI Taxonomy" id="1644129"/>
    <lineage>
        <taxon>Bacteria</taxon>
        <taxon>Bacillati</taxon>
        <taxon>Actinomycetota</taxon>
        <taxon>Actinomycetes</taxon>
        <taxon>Mycobacteriales</taxon>
        <taxon>Nocardiaceae</taxon>
        <taxon>Prescottella</taxon>
    </lineage>
</organism>
<evidence type="ECO:0000313" key="2">
    <source>
        <dbReference type="Proteomes" id="UP001160334"/>
    </source>
</evidence>
<sequence>MCRNSFVARFGAVYVDVLESISTEGWMVEDLDKHVSEVREWFDDVLRVGLVKAWVQCLHDPKHPVCFSFSIDSCCGA</sequence>
<dbReference type="Proteomes" id="UP001160334">
    <property type="component" value="Unassembled WGS sequence"/>
</dbReference>
<proteinExistence type="predicted"/>
<accession>A0ABT6M658</accession>
<keyword evidence="2" id="KW-1185">Reference proteome</keyword>
<gene>
    <name evidence="1" type="ORF">M2280_001005</name>
</gene>
<dbReference type="EMBL" id="JARXVC010000002">
    <property type="protein sequence ID" value="MDH6279796.1"/>
    <property type="molecule type" value="Genomic_DNA"/>
</dbReference>
<reference evidence="1 2" key="1">
    <citation type="submission" date="2023-04" db="EMBL/GenBank/DDBJ databases">
        <title>Forest soil microbial communities from Buena Vista Peninsula, Colon Province, Panama.</title>
        <authorList>
            <person name="Bouskill N."/>
        </authorList>
    </citation>
    <scope>NUCLEOTIDE SEQUENCE [LARGE SCALE GENOMIC DNA]</scope>
    <source>
        <strain evidence="1 2">CFH S0262</strain>
    </source>
</reference>
<evidence type="ECO:0000313" key="1">
    <source>
        <dbReference type="EMBL" id="MDH6279796.1"/>
    </source>
</evidence>
<name>A0ABT6M658_9NOCA</name>
<comment type="caution">
    <text evidence="1">The sequence shown here is derived from an EMBL/GenBank/DDBJ whole genome shotgun (WGS) entry which is preliminary data.</text>
</comment>